<keyword evidence="1" id="KW-1133">Transmembrane helix</keyword>
<keyword evidence="3" id="KW-1185">Reference proteome</keyword>
<evidence type="ECO:0000313" key="3">
    <source>
        <dbReference type="Proteomes" id="UP000218934"/>
    </source>
</evidence>
<protein>
    <submittedName>
        <fullName evidence="2">DUF1467 domain-containing protein</fullName>
    </submittedName>
</protein>
<dbReference type="Pfam" id="PF07330">
    <property type="entry name" value="DUF1467"/>
    <property type="match status" value="1"/>
</dbReference>
<name>A0A2A4FYL0_9SPHN</name>
<evidence type="ECO:0000313" key="2">
    <source>
        <dbReference type="EMBL" id="PCE43308.1"/>
    </source>
</evidence>
<dbReference type="EMBL" id="NWUF01000004">
    <property type="protein sequence ID" value="PCE43308.1"/>
    <property type="molecule type" value="Genomic_DNA"/>
</dbReference>
<evidence type="ECO:0000256" key="1">
    <source>
        <dbReference type="SAM" id="Phobius"/>
    </source>
</evidence>
<dbReference type="OrthoDB" id="9804637at2"/>
<dbReference type="AlphaFoldDB" id="A0A2A4FYL0"/>
<dbReference type="InterPro" id="IPR009935">
    <property type="entry name" value="DUF1467"/>
</dbReference>
<proteinExistence type="predicted"/>
<feature type="transmembrane region" description="Helical" evidence="1">
    <location>
        <begin position="47"/>
        <end position="69"/>
    </location>
</feature>
<organism evidence="2 3">
    <name type="scientific">Rhizorhabdus dicambivorans</name>
    <dbReference type="NCBI Taxonomy" id="1850238"/>
    <lineage>
        <taxon>Bacteria</taxon>
        <taxon>Pseudomonadati</taxon>
        <taxon>Pseudomonadota</taxon>
        <taxon>Alphaproteobacteria</taxon>
        <taxon>Sphingomonadales</taxon>
        <taxon>Sphingomonadaceae</taxon>
        <taxon>Rhizorhabdus</taxon>
    </lineage>
</organism>
<reference evidence="2 3" key="1">
    <citation type="submission" date="2017-09" db="EMBL/GenBank/DDBJ databases">
        <title>The Catabolism of 3,6-Dichlorosalicylic acid is Initiated by the Cytochrome P450 Monooxygenase DsmABC in Rhizorhabdus dicambivorans Ndbn-20.</title>
        <authorList>
            <person name="Na L."/>
        </authorList>
    </citation>
    <scope>NUCLEOTIDE SEQUENCE [LARGE SCALE GENOMIC DNA]</scope>
    <source>
        <strain evidence="2 3">Ndbn-20m</strain>
    </source>
</reference>
<gene>
    <name evidence="2" type="ORF">COO09_05935</name>
</gene>
<sequence>MRITSIIAIYLLFWWGCLFLVLPFRLRSSAEPEAHVPGQAESATPRFSVWRTVLWTTVVATVLFALFYVNYVNGWVTADLFDLTRYRAH</sequence>
<dbReference type="RefSeq" id="WP_066969135.1">
    <property type="nucleotide sequence ID" value="NZ_CP023449.1"/>
</dbReference>
<accession>A0A2A4FYL0</accession>
<comment type="caution">
    <text evidence="2">The sequence shown here is derived from an EMBL/GenBank/DDBJ whole genome shotgun (WGS) entry which is preliminary data.</text>
</comment>
<feature type="transmembrane region" description="Helical" evidence="1">
    <location>
        <begin position="6"/>
        <end position="26"/>
    </location>
</feature>
<dbReference type="Proteomes" id="UP000218934">
    <property type="component" value="Unassembled WGS sequence"/>
</dbReference>
<keyword evidence="1" id="KW-0472">Membrane</keyword>
<keyword evidence="1" id="KW-0812">Transmembrane</keyword>
<dbReference type="KEGG" id="rdi:CMV14_00895"/>